<keyword evidence="2" id="KW-1185">Reference proteome</keyword>
<dbReference type="Proteomes" id="UP001159427">
    <property type="component" value="Unassembled WGS sequence"/>
</dbReference>
<gene>
    <name evidence="1" type="ORF">PEVE_00011077</name>
</gene>
<protein>
    <recommendedName>
        <fullName evidence="3">Short-chain collagen C4-like</fullName>
    </recommendedName>
</protein>
<organism evidence="1 2">
    <name type="scientific">Porites evermanni</name>
    <dbReference type="NCBI Taxonomy" id="104178"/>
    <lineage>
        <taxon>Eukaryota</taxon>
        <taxon>Metazoa</taxon>
        <taxon>Cnidaria</taxon>
        <taxon>Anthozoa</taxon>
        <taxon>Hexacorallia</taxon>
        <taxon>Scleractinia</taxon>
        <taxon>Fungiina</taxon>
        <taxon>Poritidae</taxon>
        <taxon>Porites</taxon>
    </lineage>
</organism>
<dbReference type="PANTHER" id="PTHR24024">
    <property type="entry name" value="PULMONARY SURFACTANT-ASSOCIATED PROTEIN A"/>
    <property type="match status" value="1"/>
</dbReference>
<evidence type="ECO:0000313" key="1">
    <source>
        <dbReference type="EMBL" id="CAH3015049.1"/>
    </source>
</evidence>
<name>A0ABN8LHT4_9CNID</name>
<proteinExistence type="predicted"/>
<dbReference type="EMBL" id="CALNXI010000018">
    <property type="protein sequence ID" value="CAH3015049.1"/>
    <property type="molecule type" value="Genomic_DNA"/>
</dbReference>
<reference evidence="1 2" key="1">
    <citation type="submission" date="2022-05" db="EMBL/GenBank/DDBJ databases">
        <authorList>
            <consortium name="Genoscope - CEA"/>
            <person name="William W."/>
        </authorList>
    </citation>
    <scope>NUCLEOTIDE SEQUENCE [LARGE SCALE GENOMIC DNA]</scope>
</reference>
<dbReference type="Gene3D" id="1.20.5.320">
    <property type="entry name" value="6-Phosphogluconate Dehydrogenase, domain 3"/>
    <property type="match status" value="1"/>
</dbReference>
<dbReference type="InterPro" id="IPR051077">
    <property type="entry name" value="Ca-dependent_lectin"/>
</dbReference>
<sequence length="215" mass="23243">MIHSSFSCSPGCVGKTGSVGPQGPPGPQGEKGKGLSGVKYVRWGRTNCSGNASTVYSGRIGGGHYTHRGGGANYLCLPNTPKYDKYKPGNQGTAYVYGAEYEVSLFNPFKKNLHDHDAPCAVCFVESRGSMLMIPARNDCPSEWTEEYHGYLMTEHYNHNNQRDFICVDKDAESIPGSQANLNGALLYPVEGHCGTLPCGPYFQGQELTCAVCTK</sequence>
<comment type="caution">
    <text evidence="1">The sequence shown here is derived from an EMBL/GenBank/DDBJ whole genome shotgun (WGS) entry which is preliminary data.</text>
</comment>
<dbReference type="PANTHER" id="PTHR24024:SF18">
    <property type="entry name" value="SHORT-CHAIN COLLAGEN C4-LIKE"/>
    <property type="match status" value="1"/>
</dbReference>
<accession>A0ABN8LHT4</accession>
<evidence type="ECO:0000313" key="2">
    <source>
        <dbReference type="Proteomes" id="UP001159427"/>
    </source>
</evidence>
<evidence type="ECO:0008006" key="3">
    <source>
        <dbReference type="Google" id="ProtNLM"/>
    </source>
</evidence>